<dbReference type="AlphaFoldDB" id="A0A316VZ60"/>
<dbReference type="GeneID" id="37032496"/>
<dbReference type="InParanoid" id="A0A316VZ60"/>
<dbReference type="EMBL" id="KZ819391">
    <property type="protein sequence ID" value="PWN41551.1"/>
    <property type="molecule type" value="Genomic_DNA"/>
</dbReference>
<accession>A0A316VZ60</accession>
<evidence type="ECO:0000313" key="1">
    <source>
        <dbReference type="EMBL" id="PWN41551.1"/>
    </source>
</evidence>
<name>A0A316VZ60_9BASI</name>
<keyword evidence="2" id="KW-1185">Reference proteome</keyword>
<reference evidence="1 2" key="1">
    <citation type="journal article" date="2018" name="Mol. Biol. Evol.">
        <title>Broad Genomic Sampling Reveals a Smut Pathogenic Ancestry of the Fungal Clade Ustilaginomycotina.</title>
        <authorList>
            <person name="Kijpornyongpan T."/>
            <person name="Mondo S.J."/>
            <person name="Barry K."/>
            <person name="Sandor L."/>
            <person name="Lee J."/>
            <person name="Lipzen A."/>
            <person name="Pangilinan J."/>
            <person name="LaButti K."/>
            <person name="Hainaut M."/>
            <person name="Henrissat B."/>
            <person name="Grigoriev I.V."/>
            <person name="Spatafora J.W."/>
            <person name="Aime M.C."/>
        </authorList>
    </citation>
    <scope>NUCLEOTIDE SEQUENCE [LARGE SCALE GENOMIC DNA]</scope>
    <source>
        <strain evidence="1 2">MCA 4658</strain>
    </source>
</reference>
<organism evidence="1 2">
    <name type="scientific">Ceraceosorus guamensis</name>
    <dbReference type="NCBI Taxonomy" id="1522189"/>
    <lineage>
        <taxon>Eukaryota</taxon>
        <taxon>Fungi</taxon>
        <taxon>Dikarya</taxon>
        <taxon>Basidiomycota</taxon>
        <taxon>Ustilaginomycotina</taxon>
        <taxon>Exobasidiomycetes</taxon>
        <taxon>Ceraceosorales</taxon>
        <taxon>Ceraceosoraceae</taxon>
        <taxon>Ceraceosorus</taxon>
    </lineage>
</organism>
<dbReference type="Proteomes" id="UP000245783">
    <property type="component" value="Unassembled WGS sequence"/>
</dbReference>
<protein>
    <submittedName>
        <fullName evidence="1">Uncharacterized protein</fullName>
    </submittedName>
</protein>
<evidence type="ECO:0000313" key="2">
    <source>
        <dbReference type="Proteomes" id="UP000245783"/>
    </source>
</evidence>
<gene>
    <name evidence="1" type="ORF">IE81DRAFT_171486</name>
</gene>
<dbReference type="RefSeq" id="XP_025368711.1">
    <property type="nucleotide sequence ID" value="XM_025510626.1"/>
</dbReference>
<proteinExistence type="predicted"/>
<sequence>MMITTLHCRRQRGFDDLVIQPLALHSATRTTYTLRRTATLDSSVEEWGQAQSESALVLASTYGNSGRLKKVSCPQNRLTEAC</sequence>